<comment type="caution">
    <text evidence="1">The sequence shown here is derived from an EMBL/GenBank/DDBJ whole genome shotgun (WGS) entry which is preliminary data.</text>
</comment>
<organism evidence="1 2">
    <name type="scientific">Arctium lappa</name>
    <name type="common">Greater burdock</name>
    <name type="synonym">Lappa major</name>
    <dbReference type="NCBI Taxonomy" id="4217"/>
    <lineage>
        <taxon>Eukaryota</taxon>
        <taxon>Viridiplantae</taxon>
        <taxon>Streptophyta</taxon>
        <taxon>Embryophyta</taxon>
        <taxon>Tracheophyta</taxon>
        <taxon>Spermatophyta</taxon>
        <taxon>Magnoliopsida</taxon>
        <taxon>eudicotyledons</taxon>
        <taxon>Gunneridae</taxon>
        <taxon>Pentapetalae</taxon>
        <taxon>asterids</taxon>
        <taxon>campanulids</taxon>
        <taxon>Asterales</taxon>
        <taxon>Asteraceae</taxon>
        <taxon>Carduoideae</taxon>
        <taxon>Cardueae</taxon>
        <taxon>Arctiinae</taxon>
        <taxon>Arctium</taxon>
    </lineage>
</organism>
<keyword evidence="2" id="KW-1185">Reference proteome</keyword>
<reference evidence="2" key="1">
    <citation type="journal article" date="2022" name="Mol. Ecol. Resour.">
        <title>The genomes of chicory, endive, great burdock and yacon provide insights into Asteraceae palaeo-polyploidization history and plant inulin production.</title>
        <authorList>
            <person name="Fan W."/>
            <person name="Wang S."/>
            <person name="Wang H."/>
            <person name="Wang A."/>
            <person name="Jiang F."/>
            <person name="Liu H."/>
            <person name="Zhao H."/>
            <person name="Xu D."/>
            <person name="Zhang Y."/>
        </authorList>
    </citation>
    <scope>NUCLEOTIDE SEQUENCE [LARGE SCALE GENOMIC DNA]</scope>
    <source>
        <strain evidence="2">cv. Niubang</strain>
    </source>
</reference>
<dbReference type="Proteomes" id="UP001055879">
    <property type="component" value="Linkage Group LG14"/>
</dbReference>
<proteinExistence type="predicted"/>
<gene>
    <name evidence="1" type="ORF">L6452_38197</name>
</gene>
<reference evidence="1 2" key="2">
    <citation type="journal article" date="2022" name="Mol. Ecol. Resour.">
        <title>The genomes of chicory, endive, great burdock and yacon provide insights into Asteraceae paleo-polyploidization history and plant inulin production.</title>
        <authorList>
            <person name="Fan W."/>
            <person name="Wang S."/>
            <person name="Wang H."/>
            <person name="Wang A."/>
            <person name="Jiang F."/>
            <person name="Liu H."/>
            <person name="Zhao H."/>
            <person name="Xu D."/>
            <person name="Zhang Y."/>
        </authorList>
    </citation>
    <scope>NUCLEOTIDE SEQUENCE [LARGE SCALE GENOMIC DNA]</scope>
    <source>
        <strain evidence="2">cv. Niubang</strain>
    </source>
</reference>
<dbReference type="EMBL" id="CM042060">
    <property type="protein sequence ID" value="KAI3678893.1"/>
    <property type="molecule type" value="Genomic_DNA"/>
</dbReference>
<evidence type="ECO:0000313" key="2">
    <source>
        <dbReference type="Proteomes" id="UP001055879"/>
    </source>
</evidence>
<name>A0ACB8Y5K0_ARCLA</name>
<sequence>MYSQMEHFFNLDRDCYGPEWPSILTEVDRFCTRKYKDQKKKLKQHFRAVGGYEDVENAKKHPPTHISSENWNKTIDYFLEVDRRRKLMDLASKMTFDGSSSPSSSFEAQMIAEVLGERCGNDQDKSMEMPPGTYTTDNVKCIIDQFNEIVHQTNLNQQALLEAFTKGNPSATVPTIRELKPIVMPPPRQPPQQPPQHTNDSGDDESGSMGN</sequence>
<protein>
    <submittedName>
        <fullName evidence="1">Uncharacterized protein</fullName>
    </submittedName>
</protein>
<accession>A0ACB8Y5K0</accession>
<evidence type="ECO:0000313" key="1">
    <source>
        <dbReference type="EMBL" id="KAI3678893.1"/>
    </source>
</evidence>